<organism evidence="2 3">
    <name type="scientific">Eruca vesicaria subsp. sativa</name>
    <name type="common">Garden rocket</name>
    <name type="synonym">Eruca sativa</name>
    <dbReference type="NCBI Taxonomy" id="29727"/>
    <lineage>
        <taxon>Eukaryota</taxon>
        <taxon>Viridiplantae</taxon>
        <taxon>Streptophyta</taxon>
        <taxon>Embryophyta</taxon>
        <taxon>Tracheophyta</taxon>
        <taxon>Spermatophyta</taxon>
        <taxon>Magnoliopsida</taxon>
        <taxon>eudicotyledons</taxon>
        <taxon>Gunneridae</taxon>
        <taxon>Pentapetalae</taxon>
        <taxon>rosids</taxon>
        <taxon>malvids</taxon>
        <taxon>Brassicales</taxon>
        <taxon>Brassicaceae</taxon>
        <taxon>Brassiceae</taxon>
        <taxon>Eruca</taxon>
    </lineage>
</organism>
<keyword evidence="1" id="KW-0732">Signal</keyword>
<evidence type="ECO:0000313" key="3">
    <source>
        <dbReference type="Proteomes" id="UP001642260"/>
    </source>
</evidence>
<reference evidence="2 3" key="1">
    <citation type="submission" date="2022-03" db="EMBL/GenBank/DDBJ databases">
        <authorList>
            <person name="Macdonald S."/>
            <person name="Ahmed S."/>
            <person name="Newling K."/>
        </authorList>
    </citation>
    <scope>NUCLEOTIDE SEQUENCE [LARGE SCALE GENOMIC DNA]</scope>
</reference>
<dbReference type="AlphaFoldDB" id="A0ABC8L9P0"/>
<proteinExistence type="predicted"/>
<keyword evidence="3" id="KW-1185">Reference proteome</keyword>
<gene>
    <name evidence="2" type="ORF">ERUC_LOCUS32740</name>
</gene>
<accession>A0ABC8L9P0</accession>
<feature type="signal peptide" evidence="1">
    <location>
        <begin position="1"/>
        <end position="15"/>
    </location>
</feature>
<evidence type="ECO:0000313" key="2">
    <source>
        <dbReference type="EMBL" id="CAH8378639.1"/>
    </source>
</evidence>
<dbReference type="Proteomes" id="UP001642260">
    <property type="component" value="Unassembled WGS sequence"/>
</dbReference>
<evidence type="ECO:0000256" key="1">
    <source>
        <dbReference type="SAM" id="SignalP"/>
    </source>
</evidence>
<name>A0ABC8L9P0_ERUVS</name>
<evidence type="ECO:0008006" key="4">
    <source>
        <dbReference type="Google" id="ProtNLM"/>
    </source>
</evidence>
<dbReference type="EMBL" id="CAKOAT010480709">
    <property type="protein sequence ID" value="CAH8378639.1"/>
    <property type="molecule type" value="Genomic_DNA"/>
</dbReference>
<comment type="caution">
    <text evidence="2">The sequence shown here is derived from an EMBL/GenBank/DDBJ whole genome shotgun (WGS) entry which is preliminary data.</text>
</comment>
<sequence length="91" mass="10696">MIIILFSSMISSAATQVTWFGGLANSFKRSYALFEDNLEMKNMKKHHRKRSRKSFVRVNSAVSTRLNKLGQDRGNWFVVPRWMKEIMVKKK</sequence>
<protein>
    <recommendedName>
        <fullName evidence="4">Secreted protein</fullName>
    </recommendedName>
</protein>
<feature type="chain" id="PRO_5044782435" description="Secreted protein" evidence="1">
    <location>
        <begin position="16"/>
        <end position="91"/>
    </location>
</feature>